<keyword evidence="4" id="KW-0614">Plasmid</keyword>
<dbReference type="InterPro" id="IPR054612">
    <property type="entry name" value="Phage_capsid-like_C"/>
</dbReference>
<dbReference type="Gene3D" id="3.30.2320.10">
    <property type="entry name" value="hypothetical protein PF0899 domain"/>
    <property type="match status" value="1"/>
</dbReference>
<protein>
    <recommendedName>
        <fullName evidence="3">Phage capsid-like C-terminal domain-containing protein</fullName>
    </recommendedName>
</protein>
<dbReference type="EMBL" id="CP020929">
    <property type="protein sequence ID" value="AWF96852.1"/>
    <property type="molecule type" value="Genomic_DNA"/>
</dbReference>
<evidence type="ECO:0000256" key="1">
    <source>
        <dbReference type="ARBA" id="ARBA00004328"/>
    </source>
</evidence>
<feature type="compositionally biased region" description="Basic and acidic residues" evidence="2">
    <location>
        <begin position="83"/>
        <end position="94"/>
    </location>
</feature>
<dbReference type="Gene3D" id="3.30.2400.10">
    <property type="entry name" value="Major capsid protein gp5"/>
    <property type="match status" value="1"/>
</dbReference>
<comment type="subcellular location">
    <subcellularLocation>
        <location evidence="1">Virion</location>
    </subcellularLocation>
</comment>
<dbReference type="Proteomes" id="UP000244870">
    <property type="component" value="Plasmid unnamed1"/>
</dbReference>
<accession>A0A2S1KV19</accession>
<dbReference type="RefSeq" id="WP_108731162.1">
    <property type="nucleotide sequence ID" value="NZ_CP020929.1"/>
</dbReference>
<evidence type="ECO:0000256" key="2">
    <source>
        <dbReference type="SAM" id="MobiDB-lite"/>
    </source>
</evidence>
<feature type="region of interest" description="Disordered" evidence="2">
    <location>
        <begin position="64"/>
        <end position="108"/>
    </location>
</feature>
<evidence type="ECO:0000259" key="3">
    <source>
        <dbReference type="Pfam" id="PF05065"/>
    </source>
</evidence>
<feature type="compositionally biased region" description="Acidic residues" evidence="2">
    <location>
        <begin position="67"/>
        <end position="82"/>
    </location>
</feature>
<dbReference type="AlphaFoldDB" id="A0A2S1KV19"/>
<feature type="domain" description="Phage capsid-like C-terminal" evidence="3">
    <location>
        <begin position="156"/>
        <end position="407"/>
    </location>
</feature>
<dbReference type="Pfam" id="PF05065">
    <property type="entry name" value="Phage_capsid"/>
    <property type="match status" value="1"/>
</dbReference>
<geneLocation type="plasmid" evidence="4">
    <name>unnamed1</name>
</geneLocation>
<reference evidence="4 5" key="1">
    <citation type="submission" date="2017-04" db="EMBL/GenBank/DDBJ databases">
        <title>Weissella cibaria strain m2 complete genome.</title>
        <authorList>
            <person name="Pan Q."/>
            <person name="Tan M."/>
            <person name="Yao F."/>
            <person name="Su S."/>
        </authorList>
    </citation>
    <scope>NUCLEOTIDE SEQUENCE [LARGE SCALE GENOMIC DNA]</scope>
    <source>
        <strain evidence="4 5">M2</strain>
        <plasmid evidence="5">Plasmid unnamed1</plasmid>
    </source>
</reference>
<feature type="compositionally biased region" description="Acidic residues" evidence="2">
    <location>
        <begin position="95"/>
        <end position="108"/>
    </location>
</feature>
<dbReference type="InterPro" id="IPR024455">
    <property type="entry name" value="Phage_capsid"/>
</dbReference>
<name>A0A2S1KV19_9LACO</name>
<dbReference type="SUPFAM" id="SSF56563">
    <property type="entry name" value="Major capsid protein gp5"/>
    <property type="match status" value="1"/>
</dbReference>
<dbReference type="NCBIfam" id="TIGR01554">
    <property type="entry name" value="major_cap_HK97"/>
    <property type="match status" value="1"/>
</dbReference>
<gene>
    <name evidence="4" type="ORF">B6254_2508</name>
</gene>
<sequence>MERLNKLGEELAEKKSALNSKIEIVRASAEDDATDVADVQSGMEEVKQLKADIEALSAQIETLNEALDLEPETEPEAPEEDAKEPAEDAKPEVRDGEDDIEIPDEPADEEINSAEEVRSALKGNDNMEAIIGKQNSAFEDFLKSGEVRDGLTTVEGGVVIPKEILDIQKVPNDPTQLSAYANRVAVTSGVGVLPVLAKNTARLVSAPELKENPELATLNLKEVDYKAITYRGVLPVSMEMLQDAPEIEAVVSEYVAEAKALTEQAKIGEVLQKATAVAVSDVDGIKDAFNTGLSNYNRMFVVSETFFAEIDKVKDADGRYLLQDSITAPSGKSLLGAPVVIVPDTVLGVAGEAHAFVGDVKAFAVEALRSDISVAWVDDDYFGKKLAVALRADFQVADEEAGKFLTFAPAKAPAPAK</sequence>
<proteinExistence type="predicted"/>
<evidence type="ECO:0000313" key="5">
    <source>
        <dbReference type="Proteomes" id="UP000244870"/>
    </source>
</evidence>
<organism evidence="4 5">
    <name type="scientific">Weissella cibaria</name>
    <dbReference type="NCBI Taxonomy" id="137591"/>
    <lineage>
        <taxon>Bacteria</taxon>
        <taxon>Bacillati</taxon>
        <taxon>Bacillota</taxon>
        <taxon>Bacilli</taxon>
        <taxon>Lactobacillales</taxon>
        <taxon>Lactobacillaceae</taxon>
        <taxon>Weissella</taxon>
    </lineage>
</organism>
<evidence type="ECO:0000313" key="4">
    <source>
        <dbReference type="EMBL" id="AWF96852.1"/>
    </source>
</evidence>